<keyword evidence="3" id="KW-0597">Phosphoprotein</keyword>
<dbReference type="SMART" id="SM00325">
    <property type="entry name" value="RhoGEF"/>
    <property type="match status" value="1"/>
</dbReference>
<sequence>MVTVGTNILPSRPAASANTAREDAALFSRRIPLRHKNGAAQAGAAPGTGAPGANMGNAHSKSGDRHGALPGRPELSFYGSFPRKWSENVFLDNELLTSKILSVLRPQSERGFRAGDLRYPTHFLSTNSVLASVTASLKEHPRGTLLSDGSPALSRNVGMTVSQKGGPQPTPSPAGPGTQLGPITGEMDEADSGFLKFKQIADDSLSLTSPNTESIFVEDPYAASLRSEIESDGHEFEAESWSLAVDPAYAKKQKREVVKRQDVLYELMQTEVHHVRTLKIMLKVYSRALQEELQFSSKAIGRLFPCADDLLETHSHFLARLKERRQESLEEGSDRNYVIQKIGDLLVQQFSGENGERMKEKYGVFCSGHNEAVSHYKLLLQQNKKFQNLIKKIGNFSIVRRLGVQECILLVTQRITKYPVLVERIIQNTEGRDAVLVRVHAADKDIPETGQLTKERGLMDLNSSTWGGRPHNHGRRQEEQVMPYMDDASFHAVFSDVLAVLLTDVLLLLQEKDQKYVFASVDSKPPVISLQKLIVREVANEEKAMFLISASLQGPEMYEIYTSSKEDRNAWMAHIRRAVESCPDEEEGPFSLPEEERKVIEARATRLRDFQGEGETAMKDQLIAQSLLEKQQIYLEMAEMGGLEDLPQPRGLFRGGDPSETLQGELILKSAMSESKLARLGSANSQVETEAAPQARQEAETFAGYDCANSPTKNGSFKKKVSSTDPRPRDWRGPPNSPDSKLSDSDIPGGSEDSLQVVRAGWGRPRVPFPGWLGCRCGSHLPGAGPPQAVIAHQDSYVETQRAAIQEREKQFRLQSTRGNLLLEQERQRNFEKQREERAAVEKLQSQLRQEQQRWERERQRQQQELERAGARLQEREGEARQLRERLEQERAELERQRQAYQHDLERLREAQRAVERERERLELLRRLKKQNTAPGALPPDTLAEAQPPSHPPSFNGEGLEGPRVNMLLSGLGPEYAERPEVARRDSAPTESRLAKSDVPIQLLSATNQFQRQAAVQQQIPTKLAASTKGGKDKGGKSRGSQRWESSASFDLKQQLLLNKLMGKDESTSRNRRSLSPILPGGHSPAPPPDPGFPAPSPPPAPSEGFSLKAGGTALLPGPPAPSPLPATPLSAKEDASKEDVIFF</sequence>
<dbReference type="InterPro" id="IPR053089">
    <property type="entry name" value="Rho_GEF18"/>
</dbReference>
<dbReference type="InterPro" id="IPR001849">
    <property type="entry name" value="PH_domain"/>
</dbReference>
<dbReference type="GO" id="GO:0005737">
    <property type="term" value="C:cytoplasm"/>
    <property type="evidence" value="ECO:0007669"/>
    <property type="project" value="UniProtKB-SubCell"/>
</dbReference>
<reference evidence="12" key="3">
    <citation type="submission" date="2025-09" db="UniProtKB">
        <authorList>
            <consortium name="Ensembl"/>
        </authorList>
    </citation>
    <scope>IDENTIFICATION</scope>
</reference>
<dbReference type="OMA" id="EDRNSWM"/>
<reference evidence="12 13" key="1">
    <citation type="submission" date="2012-10" db="EMBL/GenBank/DDBJ databases">
        <authorList>
            <consortium name="Gibbon Genome Sequencing Consortium"/>
        </authorList>
    </citation>
    <scope>NUCLEOTIDE SEQUENCE [LARGE SCALE GENOMIC DNA]</scope>
</reference>
<feature type="compositionally biased region" description="Basic and acidic residues" evidence="9">
    <location>
        <begin position="976"/>
        <end position="996"/>
    </location>
</feature>
<dbReference type="Ensembl" id="ENSNLET00000031655.2">
    <property type="protein sequence ID" value="ENSNLEP00000023294.2"/>
    <property type="gene ID" value="ENSNLEG00000026714.2"/>
</dbReference>
<dbReference type="eggNOG" id="KOG3520">
    <property type="taxonomic scope" value="Eukaryota"/>
</dbReference>
<evidence type="ECO:0000256" key="8">
    <source>
        <dbReference type="ARBA" id="ARBA00023054"/>
    </source>
</evidence>
<evidence type="ECO:0000313" key="12">
    <source>
        <dbReference type="Ensembl" id="ENSNLEP00000023294.2"/>
    </source>
</evidence>
<evidence type="ECO:0000259" key="10">
    <source>
        <dbReference type="PROSITE" id="PS50003"/>
    </source>
</evidence>
<dbReference type="InterPro" id="IPR035899">
    <property type="entry name" value="DBL_dom_sf"/>
</dbReference>
<dbReference type="InterPro" id="IPR011993">
    <property type="entry name" value="PH-like_dom_sf"/>
</dbReference>
<dbReference type="EMBL" id="ADFV01128064">
    <property type="status" value="NOT_ANNOTATED_CDS"/>
    <property type="molecule type" value="Genomic_DNA"/>
</dbReference>
<feature type="compositionally biased region" description="Basic and acidic residues" evidence="9">
    <location>
        <begin position="1132"/>
        <end position="1144"/>
    </location>
</feature>
<feature type="compositionally biased region" description="Pro residues" evidence="9">
    <location>
        <begin position="1117"/>
        <end position="1127"/>
    </location>
</feature>
<evidence type="ECO:0000256" key="3">
    <source>
        <dbReference type="ARBA" id="ARBA00022553"/>
    </source>
</evidence>
<dbReference type="CDD" id="cd00160">
    <property type="entry name" value="RhoGEF"/>
    <property type="match status" value="1"/>
</dbReference>
<evidence type="ECO:0000313" key="13">
    <source>
        <dbReference type="Proteomes" id="UP000001073"/>
    </source>
</evidence>
<keyword evidence="13" id="KW-1185">Reference proteome</keyword>
<dbReference type="FunFam" id="1.20.900.10:FF:000004">
    <property type="entry name" value="Rho guanine nucleotide exchange factor 2"/>
    <property type="match status" value="1"/>
</dbReference>
<dbReference type="SUPFAM" id="SSF48065">
    <property type="entry name" value="DBL homology domain (DH-domain)"/>
    <property type="match status" value="1"/>
</dbReference>
<dbReference type="AlphaFoldDB" id="M3Z9A7"/>
<proteinExistence type="predicted"/>
<dbReference type="InParanoid" id="M3Z9A7"/>
<organism evidence="12 13">
    <name type="scientific">Nomascus leucogenys</name>
    <name type="common">Northern white-cheeked gibbon</name>
    <name type="synonym">Hylobates leucogenys</name>
    <dbReference type="NCBI Taxonomy" id="61853"/>
    <lineage>
        <taxon>Eukaryota</taxon>
        <taxon>Metazoa</taxon>
        <taxon>Chordata</taxon>
        <taxon>Craniata</taxon>
        <taxon>Vertebrata</taxon>
        <taxon>Euteleostomi</taxon>
        <taxon>Mammalia</taxon>
        <taxon>Eutheria</taxon>
        <taxon>Euarchontoglires</taxon>
        <taxon>Primates</taxon>
        <taxon>Haplorrhini</taxon>
        <taxon>Catarrhini</taxon>
        <taxon>Hylobatidae</taxon>
        <taxon>Nomascus</taxon>
    </lineage>
</organism>
<dbReference type="PROSITE" id="PS50003">
    <property type="entry name" value="PH_DOMAIN"/>
    <property type="match status" value="1"/>
</dbReference>
<evidence type="ECO:0000256" key="2">
    <source>
        <dbReference type="ARBA" id="ARBA00022490"/>
    </source>
</evidence>
<dbReference type="Pfam" id="PF00621">
    <property type="entry name" value="RhoGEF"/>
    <property type="match status" value="1"/>
</dbReference>
<dbReference type="Gene3D" id="2.30.29.30">
    <property type="entry name" value="Pleckstrin-homology domain (PH domain)/Phosphotyrosine-binding domain (PTB)"/>
    <property type="match status" value="1"/>
</dbReference>
<dbReference type="PROSITE" id="PS50010">
    <property type="entry name" value="DH_2"/>
    <property type="match status" value="1"/>
</dbReference>
<reference evidence="12" key="2">
    <citation type="submission" date="2025-08" db="UniProtKB">
        <authorList>
            <consortium name="Ensembl"/>
        </authorList>
    </citation>
    <scope>IDENTIFICATION</scope>
</reference>
<keyword evidence="2" id="KW-0963">Cytoplasm</keyword>
<dbReference type="STRING" id="61853.ENSNLEP00000023294"/>
<feature type="region of interest" description="Disordered" evidence="9">
    <location>
        <begin position="1062"/>
        <end position="1144"/>
    </location>
</feature>
<feature type="domain" description="DH" evidence="11">
    <location>
        <begin position="259"/>
        <end position="445"/>
    </location>
</feature>
<keyword evidence="6" id="KW-0863">Zinc-finger</keyword>
<feature type="region of interest" description="Disordered" evidence="9">
    <location>
        <begin position="927"/>
        <end position="998"/>
    </location>
</feature>
<dbReference type="GO" id="GO:0005085">
    <property type="term" value="F:guanyl-nucleotide exchange factor activity"/>
    <property type="evidence" value="ECO:0007669"/>
    <property type="project" value="UniProtKB-KW"/>
</dbReference>
<dbReference type="FunCoup" id="M3Z9A7">
    <property type="interactions" value="1218"/>
</dbReference>
<evidence type="ECO:0000256" key="7">
    <source>
        <dbReference type="ARBA" id="ARBA00022833"/>
    </source>
</evidence>
<dbReference type="EMBL" id="ADFV01128061">
    <property type="status" value="NOT_ANNOTATED_CDS"/>
    <property type="molecule type" value="Genomic_DNA"/>
</dbReference>
<feature type="domain" description="PH" evidence="10">
    <location>
        <begin position="500"/>
        <end position="580"/>
    </location>
</feature>
<evidence type="ECO:0000256" key="4">
    <source>
        <dbReference type="ARBA" id="ARBA00022658"/>
    </source>
</evidence>
<keyword evidence="7" id="KW-0862">Zinc</keyword>
<feature type="region of interest" description="Disordered" evidence="9">
    <location>
        <begin position="1"/>
        <end position="20"/>
    </location>
</feature>
<dbReference type="HOGENOM" id="CLU_002466_0_1_1"/>
<keyword evidence="5" id="KW-0479">Metal-binding</keyword>
<feature type="compositionally biased region" description="Polar residues" evidence="9">
    <location>
        <begin position="1039"/>
        <end position="1049"/>
    </location>
</feature>
<dbReference type="InterPro" id="IPR000219">
    <property type="entry name" value="DH_dom"/>
</dbReference>
<feature type="region of interest" description="Disordered" evidence="9">
    <location>
        <begin position="141"/>
        <end position="184"/>
    </location>
</feature>
<dbReference type="GO" id="GO:0008270">
    <property type="term" value="F:zinc ion binding"/>
    <property type="evidence" value="ECO:0007669"/>
    <property type="project" value="UniProtKB-KW"/>
</dbReference>
<dbReference type="Gene3D" id="1.20.900.10">
    <property type="entry name" value="Dbl homology (DH) domain"/>
    <property type="match status" value="1"/>
</dbReference>
<dbReference type="Pfam" id="PF17838">
    <property type="entry name" value="PH_16"/>
    <property type="match status" value="1"/>
</dbReference>
<comment type="subcellular location">
    <subcellularLocation>
        <location evidence="1">Cytoplasm</location>
    </subcellularLocation>
</comment>
<evidence type="ECO:0000256" key="6">
    <source>
        <dbReference type="ARBA" id="ARBA00022771"/>
    </source>
</evidence>
<feature type="compositionally biased region" description="Low complexity" evidence="9">
    <location>
        <begin position="38"/>
        <end position="58"/>
    </location>
</feature>
<accession>M3Z9A7</accession>
<evidence type="ECO:0000256" key="1">
    <source>
        <dbReference type="ARBA" id="ARBA00004496"/>
    </source>
</evidence>
<feature type="compositionally biased region" description="Pro residues" evidence="9">
    <location>
        <begin position="1085"/>
        <end position="1102"/>
    </location>
</feature>
<dbReference type="Proteomes" id="UP000001073">
    <property type="component" value="Chromosome 10"/>
</dbReference>
<gene>
    <name evidence="12" type="primary">LOC100581805</name>
</gene>
<feature type="region of interest" description="Disordered" evidence="9">
    <location>
        <begin position="703"/>
        <end position="753"/>
    </location>
</feature>
<dbReference type="SUPFAM" id="SSF50729">
    <property type="entry name" value="PH domain-like"/>
    <property type="match status" value="1"/>
</dbReference>
<dbReference type="PANTHER" id="PTHR47440:SF1">
    <property type="entry name" value="RHO_RAC GUANINE NUCLEOTIDE EXCHANGE FACTOR 18"/>
    <property type="match status" value="1"/>
</dbReference>
<dbReference type="EMBL" id="ADFV01128063">
    <property type="status" value="NOT_ANNOTATED_CDS"/>
    <property type="molecule type" value="Genomic_DNA"/>
</dbReference>
<dbReference type="InterPro" id="IPR041020">
    <property type="entry name" value="PH_16"/>
</dbReference>
<dbReference type="SMART" id="SM00233">
    <property type="entry name" value="PH"/>
    <property type="match status" value="1"/>
</dbReference>
<feature type="region of interest" description="Disordered" evidence="9">
    <location>
        <begin position="38"/>
        <end position="67"/>
    </location>
</feature>
<dbReference type="EMBL" id="ADFV01128062">
    <property type="status" value="NOT_ANNOTATED_CDS"/>
    <property type="molecule type" value="Genomic_DNA"/>
</dbReference>
<name>M3Z9A7_NOMLE</name>
<feature type="region of interest" description="Disordered" evidence="9">
    <location>
        <begin position="1010"/>
        <end position="1049"/>
    </location>
</feature>
<evidence type="ECO:0000256" key="5">
    <source>
        <dbReference type="ARBA" id="ARBA00022723"/>
    </source>
</evidence>
<protein>
    <recommendedName>
        <fullName evidence="14">DH domain-containing protein</fullName>
    </recommendedName>
</protein>
<evidence type="ECO:0008006" key="14">
    <source>
        <dbReference type="Google" id="ProtNLM"/>
    </source>
</evidence>
<evidence type="ECO:0000256" key="9">
    <source>
        <dbReference type="SAM" id="MobiDB-lite"/>
    </source>
</evidence>
<feature type="compositionally biased region" description="Low complexity" evidence="9">
    <location>
        <begin position="1010"/>
        <end position="1019"/>
    </location>
</feature>
<dbReference type="GeneTree" id="ENSGT00940000157375"/>
<dbReference type="PANTHER" id="PTHR47440">
    <property type="entry name" value="RIKEN CDNA A430078G23 GENE"/>
    <property type="match status" value="1"/>
</dbReference>
<evidence type="ECO:0000259" key="11">
    <source>
        <dbReference type="PROSITE" id="PS50010"/>
    </source>
</evidence>
<keyword evidence="4" id="KW-0344">Guanine-nucleotide releasing factor</keyword>
<keyword evidence="8" id="KW-0175">Coiled coil</keyword>